<dbReference type="InterPro" id="IPR052200">
    <property type="entry name" value="Protoporphyrinogen_IX_DH"/>
</dbReference>
<dbReference type="PANTHER" id="PTHR38030">
    <property type="entry name" value="PROTOPORPHYRINOGEN IX DEHYDROGENASE [MENAQUINONE]"/>
    <property type="match status" value="1"/>
</dbReference>
<keyword evidence="3" id="KW-1185">Reference proteome</keyword>
<protein>
    <submittedName>
        <fullName evidence="2">Flavodoxin domain-containing protein</fullName>
    </submittedName>
</protein>
<accession>A0ABT1S6L3</accession>
<dbReference type="PANTHER" id="PTHR38030:SF2">
    <property type="entry name" value="PROTOPORPHYRINOGEN IX DEHYDROGENASE [QUINONE]"/>
    <property type="match status" value="1"/>
</dbReference>
<dbReference type="InterPro" id="IPR008254">
    <property type="entry name" value="Flavodoxin/NO_synth"/>
</dbReference>
<dbReference type="Pfam" id="PF12724">
    <property type="entry name" value="Flavodoxin_5"/>
    <property type="match status" value="1"/>
</dbReference>
<sequence length="159" mass="18262">MSTLIVYASKYGCTERCAKLMSKELNDKVDLINLKNIKVIDFSKYDKVIIGGSIYIGRIQKEVTEFCAKNLDRLKEKRIGLFICGMQEGEMINTELNQNFPSELLKIAEVKSHFGGEFIFNKMNFMEKLIVKKVSKLTSDKSNILEDNIYKFAQKINSI</sequence>
<dbReference type="SUPFAM" id="SSF52218">
    <property type="entry name" value="Flavoproteins"/>
    <property type="match status" value="1"/>
</dbReference>
<dbReference type="Gene3D" id="3.40.50.360">
    <property type="match status" value="1"/>
</dbReference>
<comment type="caution">
    <text evidence="2">The sequence shown here is derived from an EMBL/GenBank/DDBJ whole genome shotgun (WGS) entry which is preliminary data.</text>
</comment>
<gene>
    <name evidence="2" type="ORF">NE686_02660</name>
</gene>
<evidence type="ECO:0000313" key="3">
    <source>
        <dbReference type="Proteomes" id="UP001524478"/>
    </source>
</evidence>
<proteinExistence type="predicted"/>
<dbReference type="PROSITE" id="PS50902">
    <property type="entry name" value="FLAVODOXIN_LIKE"/>
    <property type="match status" value="1"/>
</dbReference>
<dbReference type="InterPro" id="IPR026816">
    <property type="entry name" value="Flavodoxin_dom"/>
</dbReference>
<name>A0ABT1S6L3_9FIRM</name>
<dbReference type="RefSeq" id="WP_256310325.1">
    <property type="nucleotide sequence ID" value="NZ_JANGAC010000002.1"/>
</dbReference>
<dbReference type="Proteomes" id="UP001524478">
    <property type="component" value="Unassembled WGS sequence"/>
</dbReference>
<feature type="domain" description="Flavodoxin-like" evidence="1">
    <location>
        <begin position="3"/>
        <end position="157"/>
    </location>
</feature>
<evidence type="ECO:0000313" key="2">
    <source>
        <dbReference type="EMBL" id="MCQ4921975.1"/>
    </source>
</evidence>
<dbReference type="InterPro" id="IPR029039">
    <property type="entry name" value="Flavoprotein-like_sf"/>
</dbReference>
<reference evidence="2 3" key="1">
    <citation type="submission" date="2022-06" db="EMBL/GenBank/DDBJ databases">
        <title>Isolation of gut microbiota from human fecal samples.</title>
        <authorList>
            <person name="Pamer E.G."/>
            <person name="Barat B."/>
            <person name="Waligurski E."/>
            <person name="Medina S."/>
            <person name="Paddock L."/>
            <person name="Mostad J."/>
        </authorList>
    </citation>
    <scope>NUCLEOTIDE SEQUENCE [LARGE SCALE GENOMIC DNA]</scope>
    <source>
        <strain evidence="2 3">DFI.7.95</strain>
    </source>
</reference>
<evidence type="ECO:0000259" key="1">
    <source>
        <dbReference type="PROSITE" id="PS50902"/>
    </source>
</evidence>
<dbReference type="EMBL" id="JANGAC010000002">
    <property type="protein sequence ID" value="MCQ4921975.1"/>
    <property type="molecule type" value="Genomic_DNA"/>
</dbReference>
<organism evidence="2 3">
    <name type="scientific">Tissierella carlieri</name>
    <dbReference type="NCBI Taxonomy" id="689904"/>
    <lineage>
        <taxon>Bacteria</taxon>
        <taxon>Bacillati</taxon>
        <taxon>Bacillota</taxon>
        <taxon>Tissierellia</taxon>
        <taxon>Tissierellales</taxon>
        <taxon>Tissierellaceae</taxon>
        <taxon>Tissierella</taxon>
    </lineage>
</organism>